<dbReference type="Proteomes" id="UP000037660">
    <property type="component" value="Unassembled WGS sequence"/>
</dbReference>
<dbReference type="PANTHER" id="PTHR32071">
    <property type="entry name" value="TRANSCRIPTIONAL REGULATORY PROTEIN"/>
    <property type="match status" value="1"/>
</dbReference>
<dbReference type="CDD" id="cd00009">
    <property type="entry name" value="AAA"/>
    <property type="match status" value="1"/>
</dbReference>
<name>A0A0K8P1V1_PISS1</name>
<reference evidence="7 8" key="2">
    <citation type="journal article" date="2016" name="Science">
        <title>A bacterium that degrades and assimilates poly(ethylene terephthalate).</title>
        <authorList>
            <person name="Yoshida S."/>
            <person name="Hiraga K."/>
            <person name="Takehana T."/>
            <person name="Taniguchi I."/>
            <person name="Yamaji H."/>
            <person name="Maeda Y."/>
            <person name="Toyohara K."/>
            <person name="Miyamoto K."/>
            <person name="Kimura Y."/>
            <person name="Oda K."/>
        </authorList>
    </citation>
    <scope>NUCLEOTIDE SEQUENCE [LARGE SCALE GENOMIC DNA]</scope>
    <source>
        <strain evidence="8">NBRC 110686 / TISTR 2288 / 201-F6</strain>
    </source>
</reference>
<accession>A0A0K8P1V1</accession>
<dbReference type="PROSITE" id="PS00675">
    <property type="entry name" value="SIGMA54_INTERACT_1"/>
    <property type="match status" value="1"/>
</dbReference>
<dbReference type="SUPFAM" id="SSF52540">
    <property type="entry name" value="P-loop containing nucleoside triphosphate hydrolases"/>
    <property type="match status" value="1"/>
</dbReference>
<dbReference type="InterPro" id="IPR025944">
    <property type="entry name" value="Sigma_54_int_dom_CS"/>
</dbReference>
<protein>
    <submittedName>
        <fullName evidence="7">Response regulator of zinc sigma-54-dependent two-component system</fullName>
    </submittedName>
</protein>
<dbReference type="SUPFAM" id="SSF52172">
    <property type="entry name" value="CheY-like"/>
    <property type="match status" value="1"/>
</dbReference>
<dbReference type="RefSeq" id="WP_054020505.1">
    <property type="nucleotide sequence ID" value="NZ_BBYR01000036.1"/>
</dbReference>
<dbReference type="InterPro" id="IPR027417">
    <property type="entry name" value="P-loop_NTPase"/>
</dbReference>
<keyword evidence="4" id="KW-0238">DNA-binding</keyword>
<dbReference type="GO" id="GO:0006355">
    <property type="term" value="P:regulation of DNA-templated transcription"/>
    <property type="evidence" value="ECO:0007669"/>
    <property type="project" value="InterPro"/>
</dbReference>
<dbReference type="InterPro" id="IPR025662">
    <property type="entry name" value="Sigma_54_int_dom_ATP-bd_1"/>
</dbReference>
<dbReference type="Gene3D" id="3.40.50.300">
    <property type="entry name" value="P-loop containing nucleotide triphosphate hydrolases"/>
    <property type="match status" value="1"/>
</dbReference>
<reference evidence="8" key="1">
    <citation type="submission" date="2015-07" db="EMBL/GenBank/DDBJ databases">
        <title>Discovery of a poly(ethylene terephthalate assimilation.</title>
        <authorList>
            <person name="Yoshida S."/>
            <person name="Hiraga K."/>
            <person name="Takehana T."/>
            <person name="Taniguchi I."/>
            <person name="Yamaji H."/>
            <person name="Maeda Y."/>
            <person name="Toyohara K."/>
            <person name="Miyamoto K."/>
            <person name="Kimura Y."/>
            <person name="Oda K."/>
        </authorList>
    </citation>
    <scope>NUCLEOTIDE SEQUENCE [LARGE SCALE GENOMIC DNA]</scope>
    <source>
        <strain evidence="8">NBRC 110686 / TISTR 2288 / 201-F6</strain>
    </source>
</reference>
<evidence type="ECO:0000256" key="4">
    <source>
        <dbReference type="ARBA" id="ARBA00023125"/>
    </source>
</evidence>
<keyword evidence="1" id="KW-0547">Nucleotide-binding</keyword>
<dbReference type="InterPro" id="IPR058031">
    <property type="entry name" value="AAA_lid_NorR"/>
</dbReference>
<dbReference type="PROSITE" id="PS00676">
    <property type="entry name" value="SIGMA54_INTERACT_2"/>
    <property type="match status" value="1"/>
</dbReference>
<dbReference type="InterPro" id="IPR002078">
    <property type="entry name" value="Sigma_54_int"/>
</dbReference>
<evidence type="ECO:0000256" key="2">
    <source>
        <dbReference type="ARBA" id="ARBA00022840"/>
    </source>
</evidence>
<dbReference type="SMART" id="SM00382">
    <property type="entry name" value="AAA"/>
    <property type="match status" value="1"/>
</dbReference>
<evidence type="ECO:0000313" key="8">
    <source>
        <dbReference type="Proteomes" id="UP000037660"/>
    </source>
</evidence>
<keyword evidence="5" id="KW-0804">Transcription</keyword>
<sequence length="402" mass="43048">MTHALVLDPDATAAEALARELVAAGVSVACVRTLDEARRRLAMQPAQWLFVDAALEAEAAGGPEAVATLAGPGAVAGAPPAAPGRAAPRLVWVGGAPSARGGRRRAAEQGLSLPRPVDASRLRRLLATAAPAGPGTDPGDARRASWEEGWRETGRWGPWLWGRSPAMRALQHRLGRVAATSVTVLLVGESGTGKDLVARSLHALGRRSEGPLVALNCAAVSPTLAESELFGHERGSFTGAERQHPGHFERAHGGTLFLDEVTEMPAALQVKLLRVLEDGEVLRLGATRPVACDVRIVAATNRDPLRAVEEGRLREDLFHRLNAFPLRLPPLRERREDVPLLATQFLQEIGEREGRPRHFDAAALAQLQARAWPGNVRELRHAVQRAWVMADGDEVGVAALDE</sequence>
<comment type="caution">
    <text evidence="7">The sequence shown here is derived from an EMBL/GenBank/DDBJ whole genome shotgun (WGS) entry which is preliminary data.</text>
</comment>
<dbReference type="GO" id="GO:0005524">
    <property type="term" value="F:ATP binding"/>
    <property type="evidence" value="ECO:0007669"/>
    <property type="project" value="UniProtKB-KW"/>
</dbReference>
<dbReference type="InterPro" id="IPR025943">
    <property type="entry name" value="Sigma_54_int_dom_ATP-bd_2"/>
</dbReference>
<proteinExistence type="predicted"/>
<dbReference type="Pfam" id="PF25601">
    <property type="entry name" value="AAA_lid_14"/>
    <property type="match status" value="1"/>
</dbReference>
<evidence type="ECO:0000256" key="3">
    <source>
        <dbReference type="ARBA" id="ARBA00023015"/>
    </source>
</evidence>
<dbReference type="Gene3D" id="1.10.8.60">
    <property type="match status" value="1"/>
</dbReference>
<keyword evidence="2" id="KW-0067">ATP-binding</keyword>
<dbReference type="OrthoDB" id="9761705at2"/>
<dbReference type="Pfam" id="PF00158">
    <property type="entry name" value="Sigma54_activat"/>
    <property type="match status" value="1"/>
</dbReference>
<feature type="domain" description="Sigma-54 factor interaction" evidence="6">
    <location>
        <begin position="160"/>
        <end position="388"/>
    </location>
</feature>
<evidence type="ECO:0000256" key="5">
    <source>
        <dbReference type="ARBA" id="ARBA00023163"/>
    </source>
</evidence>
<dbReference type="AlphaFoldDB" id="A0A0K8P1V1"/>
<dbReference type="FunFam" id="3.40.50.300:FF:000006">
    <property type="entry name" value="DNA-binding transcriptional regulator NtrC"/>
    <property type="match status" value="1"/>
</dbReference>
<dbReference type="InterPro" id="IPR011006">
    <property type="entry name" value="CheY-like_superfamily"/>
</dbReference>
<dbReference type="PROSITE" id="PS50045">
    <property type="entry name" value="SIGMA54_INTERACT_4"/>
    <property type="match status" value="1"/>
</dbReference>
<dbReference type="InterPro" id="IPR003593">
    <property type="entry name" value="AAA+_ATPase"/>
</dbReference>
<evidence type="ECO:0000256" key="1">
    <source>
        <dbReference type="ARBA" id="ARBA00022741"/>
    </source>
</evidence>
<evidence type="ECO:0000259" key="6">
    <source>
        <dbReference type="PROSITE" id="PS50045"/>
    </source>
</evidence>
<dbReference type="PROSITE" id="PS00688">
    <property type="entry name" value="SIGMA54_INTERACT_3"/>
    <property type="match status" value="1"/>
</dbReference>
<dbReference type="STRING" id="1547922.ISF6_2359"/>
<keyword evidence="8" id="KW-1185">Reference proteome</keyword>
<dbReference type="EMBL" id="BBYR01000036">
    <property type="protein sequence ID" value="GAP36519.1"/>
    <property type="molecule type" value="Genomic_DNA"/>
</dbReference>
<organism evidence="7 8">
    <name type="scientific">Piscinibacter sakaiensis</name>
    <name type="common">Ideonella sakaiensis</name>
    <dbReference type="NCBI Taxonomy" id="1547922"/>
    <lineage>
        <taxon>Bacteria</taxon>
        <taxon>Pseudomonadati</taxon>
        <taxon>Pseudomonadota</taxon>
        <taxon>Betaproteobacteria</taxon>
        <taxon>Burkholderiales</taxon>
        <taxon>Sphaerotilaceae</taxon>
        <taxon>Piscinibacter</taxon>
    </lineage>
</organism>
<dbReference type="GO" id="GO:0003677">
    <property type="term" value="F:DNA binding"/>
    <property type="evidence" value="ECO:0007669"/>
    <property type="project" value="UniProtKB-KW"/>
</dbReference>
<evidence type="ECO:0000313" key="7">
    <source>
        <dbReference type="EMBL" id="GAP36519.1"/>
    </source>
</evidence>
<keyword evidence="3" id="KW-0805">Transcription regulation</keyword>
<gene>
    <name evidence="7" type="ORF">ISF6_2359</name>
</gene>